<keyword evidence="2" id="KW-1185">Reference proteome</keyword>
<evidence type="ECO:0000313" key="1">
    <source>
        <dbReference type="EMBL" id="VVJ22049.1"/>
    </source>
</evidence>
<dbReference type="Gene3D" id="3.40.50.2000">
    <property type="entry name" value="Glycogen Phosphorylase B"/>
    <property type="match status" value="2"/>
</dbReference>
<dbReference type="Proteomes" id="UP000399805">
    <property type="component" value="Unassembled WGS sequence"/>
</dbReference>
<reference evidence="1 2" key="1">
    <citation type="submission" date="2019-09" db="EMBL/GenBank/DDBJ databases">
        <authorList>
            <person name="Leyn A S."/>
        </authorList>
    </citation>
    <scope>NUCLEOTIDE SEQUENCE [LARGE SCALE GENOMIC DNA]</scope>
    <source>
        <strain evidence="1">AA231_1</strain>
    </source>
</reference>
<dbReference type="EMBL" id="CABVGP010000002">
    <property type="protein sequence ID" value="VVJ22049.1"/>
    <property type="molecule type" value="Genomic_DNA"/>
</dbReference>
<organism evidence="1 2">
    <name type="scientific">Amycolatopsis camponoti</name>
    <dbReference type="NCBI Taxonomy" id="2606593"/>
    <lineage>
        <taxon>Bacteria</taxon>
        <taxon>Bacillati</taxon>
        <taxon>Actinomycetota</taxon>
        <taxon>Actinomycetes</taxon>
        <taxon>Pseudonocardiales</taxon>
        <taxon>Pseudonocardiaceae</taxon>
        <taxon>Amycolatopsis</taxon>
    </lineage>
</organism>
<accession>A0A6I8LY21</accession>
<evidence type="ECO:0008006" key="3">
    <source>
        <dbReference type="Google" id="ProtNLM"/>
    </source>
</evidence>
<protein>
    <recommendedName>
        <fullName evidence="3">Glycosyltransferase subfamily 4-like N-terminal domain-containing protein</fullName>
    </recommendedName>
</protein>
<sequence length="329" mass="35387">MRVHTYAPGPAGHGVVRHARSVARLCASRGARETDHEPDLTHAHFTDALFGPTIEEAARDYRSWAARARRPLVVTLHDVPDPAGRGRRDVARSAGYAAVVAASDAVVVSAEHEARKITRLTGAAPHHIDLPLPAEPGHGPGDVPDGVTSSLVVLGYLYPGKGHREAIEVAEVVGRRRPGGPPGVLAAGTASAGHRDLEDELREYAEARRVPFAITGHLSDSRFAAVTRAAGVPVVLNSEVSASGSLLSWLSCRRRPITSAGPYSREIGRRYPGHLLPAETRAEVADQVARALDEPHLTRLPYYPRWRDVGAEHVALYRSVLARSRVLSC</sequence>
<evidence type="ECO:0000313" key="2">
    <source>
        <dbReference type="Proteomes" id="UP000399805"/>
    </source>
</evidence>
<proteinExistence type="predicted"/>
<name>A0A6I8LY21_9PSEU</name>
<dbReference type="AlphaFoldDB" id="A0A6I8LY21"/>
<dbReference type="SUPFAM" id="SSF53756">
    <property type="entry name" value="UDP-Glycosyltransferase/glycogen phosphorylase"/>
    <property type="match status" value="1"/>
</dbReference>
<gene>
    <name evidence="1" type="ORF">AA23TX_07061</name>
</gene>
<dbReference type="RefSeq" id="WP_155546862.1">
    <property type="nucleotide sequence ID" value="NZ_CABVGP010000002.1"/>
</dbReference>